<dbReference type="Gene3D" id="3.90.1300.10">
    <property type="entry name" value="Amidase signature (AS) domain"/>
    <property type="match status" value="1"/>
</dbReference>
<dbReference type="GO" id="GO:0016740">
    <property type="term" value="F:transferase activity"/>
    <property type="evidence" value="ECO:0007669"/>
    <property type="project" value="UniProtKB-KW"/>
</dbReference>
<keyword evidence="3" id="KW-0436">Ligase</keyword>
<name>A0A1E3GWT9_9HYPH</name>
<evidence type="ECO:0000256" key="1">
    <source>
        <dbReference type="ARBA" id="ARBA00009199"/>
    </source>
</evidence>
<comment type="caution">
    <text evidence="3">The sequence shown here is derived from an EMBL/GenBank/DDBJ whole genome shotgun (WGS) entry which is preliminary data.</text>
</comment>
<evidence type="ECO:0000313" key="4">
    <source>
        <dbReference type="Proteomes" id="UP000094622"/>
    </source>
</evidence>
<dbReference type="PANTHER" id="PTHR11895">
    <property type="entry name" value="TRANSAMIDASE"/>
    <property type="match status" value="1"/>
</dbReference>
<dbReference type="PANTHER" id="PTHR11895:SF151">
    <property type="entry name" value="GLUTAMYL-TRNA(GLN) AMIDOTRANSFERASE SUBUNIT A"/>
    <property type="match status" value="1"/>
</dbReference>
<gene>
    <name evidence="3" type="primary">gatA_4</name>
    <name evidence="3" type="ORF">A6302_04230</name>
</gene>
<dbReference type="OrthoDB" id="9777859at2"/>
<comment type="similarity">
    <text evidence="1">Belongs to the amidase family.</text>
</comment>
<dbReference type="SUPFAM" id="SSF75304">
    <property type="entry name" value="Amidase signature (AS) enzymes"/>
    <property type="match status" value="1"/>
</dbReference>
<keyword evidence="4" id="KW-1185">Reference proteome</keyword>
<feature type="domain" description="Amidase" evidence="2">
    <location>
        <begin position="49"/>
        <end position="404"/>
    </location>
</feature>
<dbReference type="InterPro" id="IPR023631">
    <property type="entry name" value="Amidase_dom"/>
</dbReference>
<dbReference type="RefSeq" id="WP_069308349.1">
    <property type="nucleotide sequence ID" value="NZ_MCRJ01000174.1"/>
</dbReference>
<dbReference type="Proteomes" id="UP000094622">
    <property type="component" value="Unassembled WGS sequence"/>
</dbReference>
<evidence type="ECO:0000259" key="2">
    <source>
        <dbReference type="Pfam" id="PF01425"/>
    </source>
</evidence>
<reference evidence="3 4" key="1">
    <citation type="submission" date="2016-07" db="EMBL/GenBank/DDBJ databases">
        <title>Draft Genome Sequence of Methylobrevis pamukkalensis PK2.</title>
        <authorList>
            <person name="Vasilenko O.V."/>
            <person name="Doronina N.V."/>
            <person name="Shmareva M.N."/>
            <person name="Tarlachkov S.V."/>
            <person name="Mustakhimov I."/>
            <person name="Trotsenko Y.A."/>
        </authorList>
    </citation>
    <scope>NUCLEOTIDE SEQUENCE [LARGE SCALE GENOMIC DNA]</scope>
    <source>
        <strain evidence="3 4">PK2</strain>
    </source>
</reference>
<dbReference type="PATRIC" id="fig|1439726.3.peg.4485"/>
<dbReference type="Pfam" id="PF01425">
    <property type="entry name" value="Amidase"/>
    <property type="match status" value="1"/>
</dbReference>
<protein>
    <submittedName>
        <fullName evidence="3">Glutamyl-tRNA(Gln) amidotransferase subunit A</fullName>
        <ecNumber evidence="3">6.3.5.-</ecNumber>
    </submittedName>
</protein>
<evidence type="ECO:0000313" key="3">
    <source>
        <dbReference type="EMBL" id="ODN68474.1"/>
    </source>
</evidence>
<dbReference type="GO" id="GO:0016874">
    <property type="term" value="F:ligase activity"/>
    <property type="evidence" value="ECO:0007669"/>
    <property type="project" value="UniProtKB-KW"/>
</dbReference>
<dbReference type="EC" id="6.3.5.-" evidence="3"/>
<dbReference type="EMBL" id="MCRJ01000174">
    <property type="protein sequence ID" value="ODN68474.1"/>
    <property type="molecule type" value="Genomic_DNA"/>
</dbReference>
<dbReference type="InterPro" id="IPR036928">
    <property type="entry name" value="AS_sf"/>
</dbReference>
<dbReference type="InterPro" id="IPR000120">
    <property type="entry name" value="Amidase"/>
</dbReference>
<organism evidence="3 4">
    <name type="scientific">Methylobrevis pamukkalensis</name>
    <dbReference type="NCBI Taxonomy" id="1439726"/>
    <lineage>
        <taxon>Bacteria</taxon>
        <taxon>Pseudomonadati</taxon>
        <taxon>Pseudomonadota</taxon>
        <taxon>Alphaproteobacteria</taxon>
        <taxon>Hyphomicrobiales</taxon>
        <taxon>Pleomorphomonadaceae</taxon>
        <taxon>Methylobrevis</taxon>
    </lineage>
</organism>
<dbReference type="AlphaFoldDB" id="A0A1E3GWT9"/>
<sequence>MLSVLALLADIEAGRTTRAAIAARIGEAIAEREPELQAFAHLETERLLDGDAAAAAGPLGGLPFGVKDIYDTFDMPTTYGSPIYDGWRPLSDAAVVTMTRRAGGIPVGKTRTTEFAYLQPTVTRNPRHPGHTPGGSSSGSAAAVGAGLLPFAFGTQTAGSMMRPGSFCGVAAVKPSYRLLPAVGMKTFSWNLDTVGLFAATIADCAYVLSAISGRHLRVDGTDCAAPRIGVVRSGFSVEAEPAMCEALETAVRKAEAAGARVTAVDLPAALLDADRVQPTIMEFEGAASLAHEMDRHRGQLSPKLAEALLRGGAIPVETYDAARSTAHAGRRCFETLFSDIDVLLTPSAPGAAPAGLGATGSPAFNRLFTLIGAPTVNVPGLTDPAGLPLGMQLAARFGRDDMALRAGAWLEAVLAD</sequence>
<accession>A0A1E3GWT9</accession>
<proteinExistence type="inferred from homology"/>
<keyword evidence="3" id="KW-0808">Transferase</keyword>